<feature type="non-terminal residue" evidence="1">
    <location>
        <position position="1"/>
    </location>
</feature>
<name>A0A7J9DGD0_9ROSI</name>
<keyword evidence="2" id="KW-1185">Reference proteome</keyword>
<gene>
    <name evidence="1" type="ORF">Gotri_022611</name>
</gene>
<evidence type="ECO:0000313" key="1">
    <source>
        <dbReference type="EMBL" id="MBA0759777.1"/>
    </source>
</evidence>
<organism evidence="1 2">
    <name type="scientific">Gossypium trilobum</name>
    <dbReference type="NCBI Taxonomy" id="34281"/>
    <lineage>
        <taxon>Eukaryota</taxon>
        <taxon>Viridiplantae</taxon>
        <taxon>Streptophyta</taxon>
        <taxon>Embryophyta</taxon>
        <taxon>Tracheophyta</taxon>
        <taxon>Spermatophyta</taxon>
        <taxon>Magnoliopsida</taxon>
        <taxon>eudicotyledons</taxon>
        <taxon>Gunneridae</taxon>
        <taxon>Pentapetalae</taxon>
        <taxon>rosids</taxon>
        <taxon>malvids</taxon>
        <taxon>Malvales</taxon>
        <taxon>Malvaceae</taxon>
        <taxon>Malvoideae</taxon>
        <taxon>Gossypium</taxon>
    </lineage>
</organism>
<accession>A0A7J9DGD0</accession>
<dbReference type="Proteomes" id="UP000593568">
    <property type="component" value="Unassembled WGS sequence"/>
</dbReference>
<sequence>SSSSNSDNSINLKDLKVTSYKYDEENTSTDEDKNIEILEQINTDQTDLYEKRKIELDLKNDDYLRSFIKDFENVENYVYN</sequence>
<dbReference type="AlphaFoldDB" id="A0A7J9DGD0"/>
<reference evidence="1 2" key="1">
    <citation type="journal article" date="2019" name="Genome Biol. Evol.">
        <title>Insights into the evolution of the New World diploid cottons (Gossypium, subgenus Houzingenia) based on genome sequencing.</title>
        <authorList>
            <person name="Grover C.E."/>
            <person name="Arick M.A. 2nd"/>
            <person name="Thrash A."/>
            <person name="Conover J.L."/>
            <person name="Sanders W.S."/>
            <person name="Peterson D.G."/>
            <person name="Frelichowski J.E."/>
            <person name="Scheffler J.A."/>
            <person name="Scheffler B.E."/>
            <person name="Wendel J.F."/>
        </authorList>
    </citation>
    <scope>NUCLEOTIDE SEQUENCE [LARGE SCALE GENOMIC DNA]</scope>
    <source>
        <strain evidence="1">8</strain>
        <tissue evidence="1">Leaf</tissue>
    </source>
</reference>
<evidence type="ECO:0000313" key="2">
    <source>
        <dbReference type="Proteomes" id="UP000593568"/>
    </source>
</evidence>
<dbReference type="EMBL" id="JABEZW010000002">
    <property type="protein sequence ID" value="MBA0759777.1"/>
    <property type="molecule type" value="Genomic_DNA"/>
</dbReference>
<proteinExistence type="predicted"/>
<protein>
    <submittedName>
        <fullName evidence="1">Uncharacterized protein</fullName>
    </submittedName>
</protein>
<comment type="caution">
    <text evidence="1">The sequence shown here is derived from an EMBL/GenBank/DDBJ whole genome shotgun (WGS) entry which is preliminary data.</text>
</comment>